<dbReference type="FunFam" id="3.40.50.300:FF:000424">
    <property type="entry name" value="Structural maintenance of chromosomes 3"/>
    <property type="match status" value="1"/>
</dbReference>
<comment type="similarity">
    <text evidence="2">Belongs to the SMC family. SMC3 subfamily.</text>
</comment>
<dbReference type="Pfam" id="PF02463">
    <property type="entry name" value="SMC_N"/>
    <property type="match status" value="1"/>
</dbReference>
<evidence type="ECO:0000256" key="3">
    <source>
        <dbReference type="ARBA" id="ARBA00022618"/>
    </source>
</evidence>
<dbReference type="AlphaFoldDB" id="A0A4U0X5Y1"/>
<dbReference type="InterPro" id="IPR010935">
    <property type="entry name" value="SMC_hinge"/>
</dbReference>
<feature type="compositionally biased region" description="Basic and acidic residues" evidence="10">
    <location>
        <begin position="807"/>
        <end position="830"/>
    </location>
</feature>
<feature type="region of interest" description="Disordered" evidence="10">
    <location>
        <begin position="1053"/>
        <end position="1084"/>
    </location>
</feature>
<dbReference type="Gene3D" id="3.30.70.1620">
    <property type="match status" value="1"/>
</dbReference>
<dbReference type="GO" id="GO:0005524">
    <property type="term" value="F:ATP binding"/>
    <property type="evidence" value="ECO:0007669"/>
    <property type="project" value="InterPro"/>
</dbReference>
<feature type="coiled-coil region" evidence="9">
    <location>
        <begin position="413"/>
        <end position="503"/>
    </location>
</feature>
<evidence type="ECO:0000313" key="13">
    <source>
        <dbReference type="Proteomes" id="UP000309340"/>
    </source>
</evidence>
<keyword evidence="7" id="KW-0131">Cell cycle</keyword>
<evidence type="ECO:0000256" key="8">
    <source>
        <dbReference type="PIRNR" id="PIRNR005719"/>
    </source>
</evidence>
<organism evidence="12 13">
    <name type="scientific">Friedmanniomyces simplex</name>
    <dbReference type="NCBI Taxonomy" id="329884"/>
    <lineage>
        <taxon>Eukaryota</taxon>
        <taxon>Fungi</taxon>
        <taxon>Dikarya</taxon>
        <taxon>Ascomycota</taxon>
        <taxon>Pezizomycotina</taxon>
        <taxon>Dothideomycetes</taxon>
        <taxon>Dothideomycetidae</taxon>
        <taxon>Mycosphaerellales</taxon>
        <taxon>Teratosphaeriaceae</taxon>
        <taxon>Friedmanniomyces</taxon>
    </lineage>
</organism>
<feature type="domain" description="SMC hinge" evidence="11">
    <location>
        <begin position="522"/>
        <end position="634"/>
    </location>
</feature>
<dbReference type="InterPro" id="IPR003395">
    <property type="entry name" value="RecF/RecN/SMC_N"/>
</dbReference>
<dbReference type="GO" id="GO:0051276">
    <property type="term" value="P:chromosome organization"/>
    <property type="evidence" value="ECO:0007669"/>
    <property type="project" value="InterPro"/>
</dbReference>
<keyword evidence="6 8" id="KW-0539">Nucleus</keyword>
<feature type="region of interest" description="Disordered" evidence="10">
    <location>
        <begin position="801"/>
        <end position="855"/>
    </location>
</feature>
<keyword evidence="3" id="KW-0132">Cell division</keyword>
<dbReference type="PIRSF" id="PIRSF005719">
    <property type="entry name" value="SMC"/>
    <property type="match status" value="1"/>
</dbReference>
<feature type="region of interest" description="Disordered" evidence="10">
    <location>
        <begin position="642"/>
        <end position="687"/>
    </location>
</feature>
<dbReference type="SUPFAM" id="SSF52540">
    <property type="entry name" value="P-loop containing nucleoside triphosphate hydrolases"/>
    <property type="match status" value="1"/>
</dbReference>
<dbReference type="InterPro" id="IPR036277">
    <property type="entry name" value="SMC_hinge_sf"/>
</dbReference>
<dbReference type="EMBL" id="NAJQ01000365">
    <property type="protein sequence ID" value="TKA71157.1"/>
    <property type="molecule type" value="Genomic_DNA"/>
</dbReference>
<evidence type="ECO:0000256" key="6">
    <source>
        <dbReference type="ARBA" id="ARBA00023242"/>
    </source>
</evidence>
<dbReference type="Gene3D" id="1.20.1060.20">
    <property type="match status" value="1"/>
</dbReference>
<dbReference type="FunFam" id="3.40.50.300:FF:000370">
    <property type="entry name" value="Structural maintenance of chromosomes 3"/>
    <property type="match status" value="1"/>
</dbReference>
<dbReference type="InterPro" id="IPR024704">
    <property type="entry name" value="SMC"/>
</dbReference>
<evidence type="ECO:0000313" key="12">
    <source>
        <dbReference type="EMBL" id="TKA71157.1"/>
    </source>
</evidence>
<dbReference type="PANTHER" id="PTHR43977">
    <property type="entry name" value="STRUCTURAL MAINTENANCE OF CHROMOSOMES PROTEIN 3"/>
    <property type="match status" value="1"/>
</dbReference>
<evidence type="ECO:0000256" key="7">
    <source>
        <dbReference type="ARBA" id="ARBA00023306"/>
    </source>
</evidence>
<evidence type="ECO:0000256" key="5">
    <source>
        <dbReference type="ARBA" id="ARBA00023054"/>
    </source>
</evidence>
<dbReference type="SMART" id="SM00968">
    <property type="entry name" value="SMC_hinge"/>
    <property type="match status" value="1"/>
</dbReference>
<feature type="coiled-coil region" evidence="9">
    <location>
        <begin position="186"/>
        <end position="308"/>
    </location>
</feature>
<dbReference type="SUPFAM" id="SSF75553">
    <property type="entry name" value="Smc hinge domain"/>
    <property type="match status" value="1"/>
</dbReference>
<dbReference type="Proteomes" id="UP000309340">
    <property type="component" value="Unassembled WGS sequence"/>
</dbReference>
<dbReference type="GO" id="GO:0051301">
    <property type="term" value="P:cell division"/>
    <property type="evidence" value="ECO:0007669"/>
    <property type="project" value="UniProtKB-KW"/>
</dbReference>
<evidence type="ECO:0000256" key="2">
    <source>
        <dbReference type="ARBA" id="ARBA00005917"/>
    </source>
</evidence>
<accession>A0A4U0X5Y1</accession>
<evidence type="ECO:0000256" key="1">
    <source>
        <dbReference type="ARBA" id="ARBA00004123"/>
    </source>
</evidence>
<dbReference type="Pfam" id="PF06470">
    <property type="entry name" value="SMC_hinge"/>
    <property type="match status" value="1"/>
</dbReference>
<sequence length="1214" mass="138623">MFIKQIIIQGFKSYKDQTIIEPFSPKHNVIVGRNGSGKSNFFAAIRFVLNDRYQQMSREERGNLLHEGAGSAVMSAYVEVIFNNADQRFPTDTPEVVLRRTIGQKKDEYSLNRKNTTRQEVMNMLETAGFSTSNPYYIVPQGRITAITNMPDSGRLDILKEVAGTKVYDERRSQSQKIMDDTEHKRSKIDELLNHIRGRLSELEEEKEELRAFQDKDRERRCLEYTIHHKDQEALTEALEKLEEDREGGVEQTDDDREALQRSEVEMEQIDAEISELQSQIRLLSEERAQLEDERKDSARQKAKIELDVQTTIDNQASAQQVRTQHANDLREVQELMAEREAELAQLLPEYTAKKEQERALRQQITDAEGAINRLYAKQGRQNQFKTKRDRDEYLRKEVNEINVSLATRKAVTMQAQEDIAEFESQIGQLEADIADMRNRIENRGDDQQRISAEVTRAKEERDRLSDQRKELWREQAKLDSVIVNAKAELDKAEKFLSNMMDQSTNRGLQAVRRIVRDQNIEGAYGTLGELFEFNEKYKTAVEVTAGTSLFHYVVDTDETATRITEILQKEKSGRVTFVPLSRVRFKAVAIPKTSDAVHLVTKLKYDPTYEVAFQQVFGKTIVCPNIQIASQYARSHQVTAITPDGDRSDKKGALTGGYYDTRRSRLDGMKREKKAREEYTQHADRRREVQAELDAINQQNTKAMSELQKIEAKRMQLEGGYGPLRDELRRREQELNNKRDELERKHRQRDDVDDMVRSMGEQMGAYQKELGSDFKTALMNEEERQLESLGTQVPELRKQFTQVSSERSELEGRKSTIEGELQDNLRPRLDQLQSEDVDSGDASTGGGSAARLKERQRDLKRISKLLDTIQTKLDENETAIEEAQQNLLTTETTHATKIKQIEDLTRAIRNHQKTLEKGAQKRAALTSRLQDVSTQIRNLGVLPDTAFTPQYTNMASNVATNRLHKVQDALKKYGHVNKKAFEQFAQFERQREVLEARHGELGKGDGSIRDLMEHLDQRKDEAIERTFRQVSREFARVFERLVPAGKGRLIIQRRSDKQARQGAAADDSEEEEAQQQRGGGGGVENYTGVGISVSFNSKHDDQQRIQQLSGGQKSLCALALVFAIQASDPAPFYLFDEIDANLDAQYRTAVAELLQESAQTGQFICTTFRPEMLLVAAKCYGVSYLRKASTIDVVSREDALGFVEGQMGGGGGK</sequence>
<keyword evidence="5 9" id="KW-0175">Coiled coil</keyword>
<reference evidence="12 13" key="1">
    <citation type="submission" date="2017-03" db="EMBL/GenBank/DDBJ databases">
        <title>Genomes of endolithic fungi from Antarctica.</title>
        <authorList>
            <person name="Coleine C."/>
            <person name="Masonjones S."/>
            <person name="Stajich J.E."/>
        </authorList>
    </citation>
    <scope>NUCLEOTIDE SEQUENCE [LARGE SCALE GENOMIC DNA]</scope>
    <source>
        <strain evidence="12 13">CCFEE 5184</strain>
    </source>
</reference>
<name>A0A4U0X5Y1_9PEZI</name>
<evidence type="ECO:0000256" key="4">
    <source>
        <dbReference type="ARBA" id="ARBA00022776"/>
    </source>
</evidence>
<comment type="subcellular location">
    <subcellularLocation>
        <location evidence="1 8">Nucleus</location>
    </subcellularLocation>
</comment>
<dbReference type="CDD" id="cd03272">
    <property type="entry name" value="ABC_SMC3_euk"/>
    <property type="match status" value="1"/>
</dbReference>
<evidence type="ECO:0000256" key="9">
    <source>
        <dbReference type="SAM" id="Coils"/>
    </source>
</evidence>
<dbReference type="GO" id="GO:0007059">
    <property type="term" value="P:chromosome segregation"/>
    <property type="evidence" value="ECO:0007669"/>
    <property type="project" value="UniProtKB-ARBA"/>
</dbReference>
<keyword evidence="4" id="KW-0498">Mitosis</keyword>
<keyword evidence="13" id="KW-1185">Reference proteome</keyword>
<proteinExistence type="inferred from homology"/>
<feature type="coiled-coil region" evidence="9">
    <location>
        <begin position="867"/>
        <end position="922"/>
    </location>
</feature>
<dbReference type="OrthoDB" id="431497at2759"/>
<evidence type="ECO:0000259" key="11">
    <source>
        <dbReference type="SMART" id="SM00968"/>
    </source>
</evidence>
<comment type="caution">
    <text evidence="12">The sequence shown here is derived from an EMBL/GenBank/DDBJ whole genome shotgun (WGS) entry which is preliminary data.</text>
</comment>
<dbReference type="InterPro" id="IPR027417">
    <property type="entry name" value="P-loop_NTPase"/>
</dbReference>
<dbReference type="GO" id="GO:0016887">
    <property type="term" value="F:ATP hydrolysis activity"/>
    <property type="evidence" value="ECO:0007669"/>
    <property type="project" value="InterPro"/>
</dbReference>
<dbReference type="GO" id="GO:0005634">
    <property type="term" value="C:nucleus"/>
    <property type="evidence" value="ECO:0007669"/>
    <property type="project" value="UniProtKB-SubCell"/>
</dbReference>
<dbReference type="STRING" id="329884.A0A4U0X5Y1"/>
<dbReference type="GO" id="GO:0005694">
    <property type="term" value="C:chromosome"/>
    <property type="evidence" value="ECO:0007669"/>
    <property type="project" value="InterPro"/>
</dbReference>
<gene>
    <name evidence="12" type="ORF">B0A55_08257</name>
</gene>
<protein>
    <recommendedName>
        <fullName evidence="8">Structural maintenance of chromosomes protein</fullName>
    </recommendedName>
</protein>
<dbReference type="InterPro" id="IPR041741">
    <property type="entry name" value="SMC3_ABC_euk"/>
</dbReference>
<evidence type="ECO:0000256" key="10">
    <source>
        <dbReference type="SAM" id="MobiDB-lite"/>
    </source>
</evidence>
<feature type="compositionally biased region" description="Basic and acidic residues" evidence="10">
    <location>
        <begin position="661"/>
        <end position="687"/>
    </location>
</feature>
<dbReference type="Gene3D" id="3.40.50.300">
    <property type="entry name" value="P-loop containing nucleotide triphosphate hydrolases"/>
    <property type="match status" value="2"/>
</dbReference>